<dbReference type="GO" id="GO:0004660">
    <property type="term" value="F:protein farnesyltransferase activity"/>
    <property type="evidence" value="ECO:0007669"/>
    <property type="project" value="TreeGrafter"/>
</dbReference>
<name>A0AAW1JAY4_SAPOF</name>
<dbReference type="PROSITE" id="PS51147">
    <property type="entry name" value="PFTA"/>
    <property type="match status" value="2"/>
</dbReference>
<organism evidence="5 6">
    <name type="scientific">Saponaria officinalis</name>
    <name type="common">Common soapwort</name>
    <name type="synonym">Lychnis saponaria</name>
    <dbReference type="NCBI Taxonomy" id="3572"/>
    <lineage>
        <taxon>Eukaryota</taxon>
        <taxon>Viridiplantae</taxon>
        <taxon>Streptophyta</taxon>
        <taxon>Embryophyta</taxon>
        <taxon>Tracheophyta</taxon>
        <taxon>Spermatophyta</taxon>
        <taxon>Magnoliopsida</taxon>
        <taxon>eudicotyledons</taxon>
        <taxon>Gunneridae</taxon>
        <taxon>Pentapetalae</taxon>
        <taxon>Caryophyllales</taxon>
        <taxon>Caryophyllaceae</taxon>
        <taxon>Caryophylleae</taxon>
        <taxon>Saponaria</taxon>
    </lineage>
</organism>
<keyword evidence="3" id="KW-0808">Transferase</keyword>
<dbReference type="GO" id="GO:0005965">
    <property type="term" value="C:protein farnesyltransferase complex"/>
    <property type="evidence" value="ECO:0007669"/>
    <property type="project" value="TreeGrafter"/>
</dbReference>
<dbReference type="EMBL" id="JBDFQZ010000008">
    <property type="protein sequence ID" value="KAK9700182.1"/>
    <property type="molecule type" value="Genomic_DNA"/>
</dbReference>
<keyword evidence="6" id="KW-1185">Reference proteome</keyword>
<evidence type="ECO:0000313" key="5">
    <source>
        <dbReference type="EMBL" id="KAK9700182.1"/>
    </source>
</evidence>
<evidence type="ECO:0000256" key="4">
    <source>
        <dbReference type="ARBA" id="ARBA00022737"/>
    </source>
</evidence>
<gene>
    <name evidence="5" type="ORF">RND81_08G221800</name>
</gene>
<protein>
    <submittedName>
        <fullName evidence="5">Uncharacterized protein</fullName>
    </submittedName>
</protein>
<dbReference type="AlphaFoldDB" id="A0AAW1JAY4"/>
<dbReference type="PANTHER" id="PTHR11129:SF10">
    <property type="entry name" value="PROTEIN PRENYLYLTRANSFERASE SUPERFAMILY PROTEIN"/>
    <property type="match status" value="1"/>
</dbReference>
<comment type="caution">
    <text evidence="5">The sequence shown here is derived from an EMBL/GenBank/DDBJ whole genome shotgun (WGS) entry which is preliminary data.</text>
</comment>
<dbReference type="Proteomes" id="UP001443914">
    <property type="component" value="Unassembled WGS sequence"/>
</dbReference>
<dbReference type="Pfam" id="PF01239">
    <property type="entry name" value="PPTA"/>
    <property type="match status" value="3"/>
</dbReference>
<keyword evidence="2" id="KW-0637">Prenyltransferase</keyword>
<comment type="similarity">
    <text evidence="1">Belongs to the protein prenyltransferase subunit alpha family.</text>
</comment>
<dbReference type="InterPro" id="IPR002088">
    <property type="entry name" value="Prenyl_trans_a"/>
</dbReference>
<evidence type="ECO:0000256" key="2">
    <source>
        <dbReference type="ARBA" id="ARBA00022602"/>
    </source>
</evidence>
<dbReference type="PANTHER" id="PTHR11129">
    <property type="entry name" value="PROTEIN FARNESYLTRANSFERASE ALPHA SUBUNIT/RAB GERANYLGERANYL TRANSFERASE ALPHA SUBUNIT"/>
    <property type="match status" value="1"/>
</dbReference>
<proteinExistence type="inferred from homology"/>
<sequence length="445" mass="51381">MAEMVIPICSQEEAFHLLDQLLLLLNYDPLIDEVGFIHPSLLLMLKEEEENRLNHSSGRQELDDNETTVLEDSALKAKNAFFWSREHKLGISTAYLLPFYRAAKTRFMDAYESYKMHASDVDVETENELMKHSTALLLLSSDFGTAWNARKHIISKRGNFPIKNELHISALVLSFAPKSENAWSYRRWVIKKIAGRCATATLEDILENESKIVEKIAEKSKMNYRAWNHRCWLIPFMTSQQVLHELKINRGWATSHVADSSCFHYRREHTSTFGRDVIGKLMSQMLCDRSPETSVVACSYKFESLQQLWKDELDWNESLIRRYIGREALWLHRRFLSVCWVKHFGADQDGSSLHSTAEGVEDTHVSVFIDNEVGLLQDSIGLPDSIFEDVQSQITHSASYILWLDREICRPSNIILDKKLGADDLMTLLNKLCPEKTKVWNCLLH</sequence>
<evidence type="ECO:0000256" key="1">
    <source>
        <dbReference type="ARBA" id="ARBA00006734"/>
    </source>
</evidence>
<evidence type="ECO:0000313" key="6">
    <source>
        <dbReference type="Proteomes" id="UP001443914"/>
    </source>
</evidence>
<dbReference type="GO" id="GO:0005953">
    <property type="term" value="C:CAAX-protein geranylgeranyltransferase complex"/>
    <property type="evidence" value="ECO:0007669"/>
    <property type="project" value="TreeGrafter"/>
</dbReference>
<dbReference type="SUPFAM" id="SSF48439">
    <property type="entry name" value="Protein prenylyltransferase"/>
    <property type="match status" value="1"/>
</dbReference>
<dbReference type="Gene3D" id="1.25.40.120">
    <property type="entry name" value="Protein prenylyltransferase"/>
    <property type="match status" value="1"/>
</dbReference>
<keyword evidence="4" id="KW-0677">Repeat</keyword>
<reference evidence="5" key="1">
    <citation type="submission" date="2024-03" db="EMBL/GenBank/DDBJ databases">
        <title>WGS assembly of Saponaria officinalis var. Norfolk2.</title>
        <authorList>
            <person name="Jenkins J."/>
            <person name="Shu S."/>
            <person name="Grimwood J."/>
            <person name="Barry K."/>
            <person name="Goodstein D."/>
            <person name="Schmutz J."/>
            <person name="Leebens-Mack J."/>
            <person name="Osbourn A."/>
        </authorList>
    </citation>
    <scope>NUCLEOTIDE SEQUENCE [LARGE SCALE GENOMIC DNA]</scope>
    <source>
        <strain evidence="5">JIC</strain>
    </source>
</reference>
<evidence type="ECO:0000256" key="3">
    <source>
        <dbReference type="ARBA" id="ARBA00022679"/>
    </source>
</evidence>
<accession>A0AAW1JAY4</accession>
<dbReference type="GO" id="GO:0004662">
    <property type="term" value="F:CAAX-protein geranylgeranyltransferase activity"/>
    <property type="evidence" value="ECO:0007669"/>
    <property type="project" value="TreeGrafter"/>
</dbReference>